<dbReference type="InterPro" id="IPR036749">
    <property type="entry name" value="Expansin_CBD_sf"/>
</dbReference>
<comment type="similarity">
    <text evidence="3">Belongs to the expansin family. Expansin A subfamily.</text>
</comment>
<comment type="subcellular location">
    <subcellularLocation>
        <location evidence="1">Membrane</location>
        <topology evidence="1">Peripheral membrane protein</topology>
    </subcellularLocation>
    <subcellularLocation>
        <location evidence="2">Secreted</location>
        <location evidence="2">Cell wall</location>
    </subcellularLocation>
</comment>
<evidence type="ECO:0000259" key="7">
    <source>
        <dbReference type="PROSITE" id="PS50842"/>
    </source>
</evidence>
<dbReference type="GO" id="GO:0009664">
    <property type="term" value="P:plant-type cell wall organization"/>
    <property type="evidence" value="ECO:0007669"/>
    <property type="project" value="InterPro"/>
</dbReference>
<proteinExistence type="inferred from homology"/>
<organism evidence="9 10">
    <name type="scientific">Kalanchoe fedtschenkoi</name>
    <name type="common">Lavender scallops</name>
    <name type="synonym">South American air plant</name>
    <dbReference type="NCBI Taxonomy" id="63787"/>
    <lineage>
        <taxon>Eukaryota</taxon>
        <taxon>Viridiplantae</taxon>
        <taxon>Streptophyta</taxon>
        <taxon>Embryophyta</taxon>
        <taxon>Tracheophyta</taxon>
        <taxon>Spermatophyta</taxon>
        <taxon>Magnoliopsida</taxon>
        <taxon>eudicotyledons</taxon>
        <taxon>Gunneridae</taxon>
        <taxon>Pentapetalae</taxon>
        <taxon>Saxifragales</taxon>
        <taxon>Crassulaceae</taxon>
        <taxon>Kalanchoe</taxon>
    </lineage>
</organism>
<dbReference type="PROSITE" id="PS50842">
    <property type="entry name" value="EXPANSIN_EG45"/>
    <property type="match status" value="1"/>
</dbReference>
<feature type="domain" description="Expansin-like CBD" evidence="8">
    <location>
        <begin position="82"/>
        <end position="157"/>
    </location>
</feature>
<dbReference type="AlphaFoldDB" id="A0A7N0USJ0"/>
<dbReference type="Pfam" id="PF01357">
    <property type="entry name" value="Expansin_C"/>
    <property type="match status" value="1"/>
</dbReference>
<dbReference type="SUPFAM" id="SSF49590">
    <property type="entry name" value="PHL pollen allergen"/>
    <property type="match status" value="1"/>
</dbReference>
<sequence>MEIVNYALLFLFGFSSIAVVFLVSSSGISGQDSGWKSATATSTFNGQATSTSRGTGACLPPRKHFDLPTAVFSAIASDGWAVVPVEYRRVKCVRQGGMRESEWVEMINGGDQRWVTPQRVMLSGQSLSFRLTSSDGKVAECVNVAPKDWKFGETYEGCQF</sequence>
<dbReference type="InterPro" id="IPR007117">
    <property type="entry name" value="Expansin_CBD"/>
</dbReference>
<evidence type="ECO:0000256" key="4">
    <source>
        <dbReference type="ARBA" id="ARBA00022512"/>
    </source>
</evidence>
<dbReference type="GO" id="GO:0009653">
    <property type="term" value="P:anatomical structure morphogenesis"/>
    <property type="evidence" value="ECO:0007669"/>
    <property type="project" value="UniProtKB-ARBA"/>
</dbReference>
<dbReference type="PROSITE" id="PS50843">
    <property type="entry name" value="EXPANSIN_CBD"/>
    <property type="match status" value="1"/>
</dbReference>
<evidence type="ECO:0000313" key="9">
    <source>
        <dbReference type="EnsemblPlants" id="Kaladp0082s0069.1.v1.1"/>
    </source>
</evidence>
<evidence type="ECO:0000256" key="2">
    <source>
        <dbReference type="ARBA" id="ARBA00004191"/>
    </source>
</evidence>
<dbReference type="Proteomes" id="UP000594263">
    <property type="component" value="Unplaced"/>
</dbReference>
<dbReference type="OMA" id="MRESEWV"/>
<evidence type="ECO:0000256" key="5">
    <source>
        <dbReference type="ARBA" id="ARBA00023136"/>
    </source>
</evidence>
<dbReference type="InterPro" id="IPR007112">
    <property type="entry name" value="Expansin/allergen_DPBB_dom"/>
</dbReference>
<evidence type="ECO:0000256" key="3">
    <source>
        <dbReference type="ARBA" id="ARBA00005392"/>
    </source>
</evidence>
<keyword evidence="5" id="KW-0472">Membrane</keyword>
<dbReference type="EnsemblPlants" id="Kaladp0082s0069.1.v1.1">
    <property type="protein sequence ID" value="Kaladp0082s0069.1.v1.1"/>
    <property type="gene ID" value="Kaladp0082s0069.v1.1"/>
</dbReference>
<protein>
    <recommendedName>
        <fullName evidence="11">Expansin</fullName>
    </recommendedName>
</protein>
<evidence type="ECO:0000259" key="8">
    <source>
        <dbReference type="PROSITE" id="PS50843"/>
    </source>
</evidence>
<name>A0A7N0USJ0_KALFE</name>
<dbReference type="Gramene" id="Kaladp0082s0069.1.v1.1">
    <property type="protein sequence ID" value="Kaladp0082s0069.1.v1.1"/>
    <property type="gene ID" value="Kaladp0082s0069.v1.1"/>
</dbReference>
<dbReference type="InterPro" id="IPR002963">
    <property type="entry name" value="Expansin"/>
</dbReference>
<keyword evidence="4" id="KW-0964">Secreted</keyword>
<dbReference type="PANTHER" id="PTHR31867">
    <property type="entry name" value="EXPANSIN-A15"/>
    <property type="match status" value="1"/>
</dbReference>
<evidence type="ECO:0008006" key="11">
    <source>
        <dbReference type="Google" id="ProtNLM"/>
    </source>
</evidence>
<keyword evidence="4" id="KW-0134">Cell wall</keyword>
<keyword evidence="10" id="KW-1185">Reference proteome</keyword>
<dbReference type="GO" id="GO:0016020">
    <property type="term" value="C:membrane"/>
    <property type="evidence" value="ECO:0007669"/>
    <property type="project" value="UniProtKB-SubCell"/>
</dbReference>
<evidence type="ECO:0000256" key="6">
    <source>
        <dbReference type="ARBA" id="ARBA00023316"/>
    </source>
</evidence>
<feature type="domain" description="Expansin-like EG45" evidence="7">
    <location>
        <begin position="48"/>
        <end position="97"/>
    </location>
</feature>
<evidence type="ECO:0000256" key="1">
    <source>
        <dbReference type="ARBA" id="ARBA00004170"/>
    </source>
</evidence>
<evidence type="ECO:0000313" key="10">
    <source>
        <dbReference type="Proteomes" id="UP000594263"/>
    </source>
</evidence>
<keyword evidence="6" id="KW-0961">Cell wall biogenesis/degradation</keyword>
<dbReference type="Gene3D" id="2.60.40.760">
    <property type="entry name" value="Expansin, cellulose-binding-like domain"/>
    <property type="match status" value="1"/>
</dbReference>
<reference evidence="9" key="1">
    <citation type="submission" date="2021-01" db="UniProtKB">
        <authorList>
            <consortium name="EnsemblPlants"/>
        </authorList>
    </citation>
    <scope>IDENTIFICATION</scope>
</reference>
<accession>A0A7N0USJ0</accession>